<dbReference type="InterPro" id="IPR006156">
    <property type="entry name" value="Dihydroneopterin_aldolase"/>
</dbReference>
<dbReference type="SMART" id="SM00905">
    <property type="entry name" value="FolB"/>
    <property type="match status" value="1"/>
</dbReference>
<reference evidence="10 11" key="1">
    <citation type="submission" date="2018-10" db="EMBL/GenBank/DDBJ databases">
        <title>Genomic Encyclopedia of Type Strains, Phase IV (KMG-IV): sequencing the most valuable type-strain genomes for metagenomic binning, comparative biology and taxonomic classification.</title>
        <authorList>
            <person name="Goeker M."/>
        </authorList>
    </citation>
    <scope>NUCLEOTIDE SEQUENCE [LARGE SCALE GENOMIC DNA]</scope>
    <source>
        <strain evidence="10 11">DSM 23800</strain>
    </source>
</reference>
<evidence type="ECO:0000256" key="3">
    <source>
        <dbReference type="ARBA" id="ARBA00005013"/>
    </source>
</evidence>
<dbReference type="NCBIfam" id="TIGR00526">
    <property type="entry name" value="folB_dom"/>
    <property type="match status" value="1"/>
</dbReference>
<dbReference type="EMBL" id="RBJC01000004">
    <property type="protein sequence ID" value="RKR77463.1"/>
    <property type="molecule type" value="Genomic_DNA"/>
</dbReference>
<evidence type="ECO:0000256" key="7">
    <source>
        <dbReference type="ARBA" id="ARBA00023239"/>
    </source>
</evidence>
<evidence type="ECO:0000313" key="10">
    <source>
        <dbReference type="EMBL" id="RKR77463.1"/>
    </source>
</evidence>
<comment type="catalytic activity">
    <reaction evidence="1">
        <text>7,8-dihydroneopterin = 7,8-dihydromonapterin</text>
        <dbReference type="Rhea" id="RHEA:45328"/>
        <dbReference type="ChEBI" id="CHEBI:17001"/>
        <dbReference type="ChEBI" id="CHEBI:71175"/>
        <dbReference type="EC" id="5.1.99.8"/>
    </reaction>
</comment>
<dbReference type="AlphaFoldDB" id="A0A420XJN8"/>
<dbReference type="CDD" id="cd00534">
    <property type="entry name" value="DHNA_DHNTPE"/>
    <property type="match status" value="1"/>
</dbReference>
<comment type="pathway">
    <text evidence="3 8">Cofactor biosynthesis; tetrahydrofolate biosynthesis; 2-amino-4-hydroxy-6-hydroxymethyl-7,8-dihydropteridine diphosphate from 7,8-dihydroneopterin triphosphate: step 3/4.</text>
</comment>
<evidence type="ECO:0000256" key="6">
    <source>
        <dbReference type="ARBA" id="ARBA00023235"/>
    </source>
</evidence>
<dbReference type="NCBIfam" id="TIGR00525">
    <property type="entry name" value="folB"/>
    <property type="match status" value="1"/>
</dbReference>
<evidence type="ECO:0000313" key="11">
    <source>
        <dbReference type="Proteomes" id="UP000280099"/>
    </source>
</evidence>
<dbReference type="GO" id="GO:0016853">
    <property type="term" value="F:isomerase activity"/>
    <property type="evidence" value="ECO:0007669"/>
    <property type="project" value="UniProtKB-KW"/>
</dbReference>
<organism evidence="10 11">
    <name type="scientific">Otariodibacter oris</name>
    <dbReference type="NCBI Taxonomy" id="1032623"/>
    <lineage>
        <taxon>Bacteria</taxon>
        <taxon>Pseudomonadati</taxon>
        <taxon>Pseudomonadota</taxon>
        <taxon>Gammaproteobacteria</taxon>
        <taxon>Pasteurellales</taxon>
        <taxon>Pasteurellaceae</taxon>
        <taxon>Otariodibacter</taxon>
    </lineage>
</organism>
<comment type="similarity">
    <text evidence="4 8">Belongs to the DHNA family.</text>
</comment>
<keyword evidence="5 8" id="KW-0289">Folate biosynthesis</keyword>
<dbReference type="GO" id="GO:0046656">
    <property type="term" value="P:folic acid biosynthetic process"/>
    <property type="evidence" value="ECO:0007669"/>
    <property type="project" value="UniProtKB-UniRule"/>
</dbReference>
<dbReference type="PANTHER" id="PTHR42844:SF1">
    <property type="entry name" value="DIHYDRONEOPTERIN ALDOLASE 1-RELATED"/>
    <property type="match status" value="1"/>
</dbReference>
<dbReference type="GO" id="GO:0046654">
    <property type="term" value="P:tetrahydrofolate biosynthetic process"/>
    <property type="evidence" value="ECO:0007669"/>
    <property type="project" value="UniProtKB-UniRule"/>
</dbReference>
<gene>
    <name evidence="10" type="ORF">DES31_0793</name>
</gene>
<dbReference type="RefSeq" id="WP_121122194.1">
    <property type="nucleotide sequence ID" value="NZ_CP016604.1"/>
</dbReference>
<comment type="caution">
    <text evidence="10">The sequence shown here is derived from an EMBL/GenBank/DDBJ whole genome shotgun (WGS) entry which is preliminary data.</text>
</comment>
<dbReference type="InterPro" id="IPR006157">
    <property type="entry name" value="FolB_dom"/>
</dbReference>
<comment type="function">
    <text evidence="8">Catalyzes the conversion of 7,8-dihydroneopterin to 6-hydroxymethyl-7,8-dihydropterin.</text>
</comment>
<dbReference type="Pfam" id="PF02152">
    <property type="entry name" value="FolB"/>
    <property type="match status" value="1"/>
</dbReference>
<comment type="catalytic activity">
    <reaction evidence="2 8">
        <text>7,8-dihydroneopterin = 6-hydroxymethyl-7,8-dihydropterin + glycolaldehyde</text>
        <dbReference type="Rhea" id="RHEA:10540"/>
        <dbReference type="ChEBI" id="CHEBI:17001"/>
        <dbReference type="ChEBI" id="CHEBI:17071"/>
        <dbReference type="ChEBI" id="CHEBI:44841"/>
        <dbReference type="EC" id="4.1.2.25"/>
    </reaction>
</comment>
<dbReference type="Gene3D" id="3.30.1130.10">
    <property type="match status" value="1"/>
</dbReference>
<sequence length="118" mass="13594">MRDKVFIHELTAFASIGAYEWEHTIKQRLVFNIEMVWDFTQAVESEDVSFCLNYAEVSQKILDFVENTPFKLVETVAYKVADLLQNTYKIQWLRIELHKPKAVAQAASVGVIVERGNA</sequence>
<dbReference type="EC" id="4.1.2.25" evidence="8"/>
<dbReference type="Proteomes" id="UP000280099">
    <property type="component" value="Unassembled WGS sequence"/>
</dbReference>
<evidence type="ECO:0000256" key="5">
    <source>
        <dbReference type="ARBA" id="ARBA00022909"/>
    </source>
</evidence>
<evidence type="ECO:0000256" key="1">
    <source>
        <dbReference type="ARBA" id="ARBA00000693"/>
    </source>
</evidence>
<evidence type="ECO:0000256" key="4">
    <source>
        <dbReference type="ARBA" id="ARBA00005708"/>
    </source>
</evidence>
<dbReference type="UniPathway" id="UPA00077">
    <property type="reaction ID" value="UER00154"/>
</dbReference>
<dbReference type="PANTHER" id="PTHR42844">
    <property type="entry name" value="DIHYDRONEOPTERIN ALDOLASE 1-RELATED"/>
    <property type="match status" value="1"/>
</dbReference>
<keyword evidence="7 8" id="KW-0456">Lyase</keyword>
<dbReference type="SUPFAM" id="SSF55620">
    <property type="entry name" value="Tetrahydrobiopterin biosynthesis enzymes-like"/>
    <property type="match status" value="1"/>
</dbReference>
<dbReference type="OrthoDB" id="9810587at2"/>
<keyword evidence="6" id="KW-0413">Isomerase</keyword>
<dbReference type="GO" id="GO:0004150">
    <property type="term" value="F:dihydroneopterin aldolase activity"/>
    <property type="evidence" value="ECO:0007669"/>
    <property type="project" value="UniProtKB-UniRule"/>
</dbReference>
<feature type="domain" description="Dihydroneopterin aldolase/epimerase" evidence="9">
    <location>
        <begin position="5"/>
        <end position="115"/>
    </location>
</feature>
<dbReference type="InterPro" id="IPR043133">
    <property type="entry name" value="GTP-CH-I_C/QueF"/>
</dbReference>
<evidence type="ECO:0000259" key="9">
    <source>
        <dbReference type="SMART" id="SM00905"/>
    </source>
</evidence>
<name>A0A420XJN8_9PAST</name>
<keyword evidence="11" id="KW-1185">Reference proteome</keyword>
<protein>
    <recommendedName>
        <fullName evidence="8">7,8-dihydroneopterin aldolase</fullName>
        <ecNumber evidence="8">4.1.2.25</ecNumber>
    </recommendedName>
</protein>
<evidence type="ECO:0000256" key="2">
    <source>
        <dbReference type="ARBA" id="ARBA00001353"/>
    </source>
</evidence>
<accession>A0A420XJN8</accession>
<evidence type="ECO:0000256" key="8">
    <source>
        <dbReference type="RuleBase" id="RU362079"/>
    </source>
</evidence>
<dbReference type="FunFam" id="3.30.1130.10:FF:000002">
    <property type="entry name" value="7,8-dihydroneopterin aldolase"/>
    <property type="match status" value="1"/>
</dbReference>
<proteinExistence type="inferred from homology"/>
<dbReference type="GO" id="GO:0005737">
    <property type="term" value="C:cytoplasm"/>
    <property type="evidence" value="ECO:0007669"/>
    <property type="project" value="TreeGrafter"/>
</dbReference>